<dbReference type="InterPro" id="IPR000073">
    <property type="entry name" value="AB_hydrolase_1"/>
</dbReference>
<evidence type="ECO:0000259" key="1">
    <source>
        <dbReference type="Pfam" id="PF00561"/>
    </source>
</evidence>
<evidence type="ECO:0000313" key="2">
    <source>
        <dbReference type="EMBL" id="AOY80688.1"/>
    </source>
</evidence>
<reference evidence="3" key="1">
    <citation type="submission" date="2016-10" db="EMBL/GenBank/DDBJ databases">
        <title>Comparative genomics uncovers the prolific and rare metabolic potential of the cyanobacterial genus Moorea.</title>
        <authorList>
            <person name="Leao T."/>
            <person name="Castelao G."/>
            <person name="Korobeynikov A."/>
            <person name="Monroe E.A."/>
            <person name="Podell S."/>
            <person name="Glukhov E."/>
            <person name="Allen E."/>
            <person name="Gerwick W.H."/>
            <person name="Gerwick L."/>
        </authorList>
    </citation>
    <scope>NUCLEOTIDE SEQUENCE [LARGE SCALE GENOMIC DNA]</scope>
    <source>
        <strain evidence="3">JHB</strain>
    </source>
</reference>
<dbReference type="GO" id="GO:0047372">
    <property type="term" value="F:monoacylglycerol lipase activity"/>
    <property type="evidence" value="ECO:0007669"/>
    <property type="project" value="TreeGrafter"/>
</dbReference>
<dbReference type="PANTHER" id="PTHR43798">
    <property type="entry name" value="MONOACYLGLYCEROL LIPASE"/>
    <property type="match status" value="1"/>
</dbReference>
<dbReference type="Gene3D" id="3.40.50.1820">
    <property type="entry name" value="alpha/beta hydrolase"/>
    <property type="match status" value="1"/>
</dbReference>
<evidence type="ECO:0000313" key="3">
    <source>
        <dbReference type="Proteomes" id="UP000176944"/>
    </source>
</evidence>
<keyword evidence="2" id="KW-0378">Hydrolase</keyword>
<accession>A0A1D9FZ81</accession>
<gene>
    <name evidence="2" type="ORF">BJP36_12865</name>
</gene>
<organism evidence="2 3">
    <name type="scientific">Moorena producens (strain JHB)</name>
    <dbReference type="NCBI Taxonomy" id="1454205"/>
    <lineage>
        <taxon>Bacteria</taxon>
        <taxon>Bacillati</taxon>
        <taxon>Cyanobacteriota</taxon>
        <taxon>Cyanophyceae</taxon>
        <taxon>Coleofasciculales</taxon>
        <taxon>Coleofasciculaceae</taxon>
        <taxon>Moorena</taxon>
    </lineage>
</organism>
<dbReference type="InterPro" id="IPR029058">
    <property type="entry name" value="AB_hydrolase_fold"/>
</dbReference>
<protein>
    <submittedName>
        <fullName evidence="2">Alpha/beta hydrolase</fullName>
    </submittedName>
</protein>
<dbReference type="Pfam" id="PF00561">
    <property type="entry name" value="Abhydrolase_1"/>
    <property type="match status" value="1"/>
</dbReference>
<sequence>MSTLPDVLWLNVSPSFLRFDQPLIRYLSKQKRVGQWEYRQNQDEPTSLDIALTLLHDYLKTSDHPIHLVGHSTAGLVGLLYSRKYPEKVKSLTLLSVGVNPAVDWQAHYYVQLQLLPCTRQVLLTQMVKSLFGHHNHQITKGLVTILEQDLAYSPSPHSLYKRVSVTPTAVQVPLMVCGCKDDIIVDSNALQGWQPWLKECDRLWEYPEGGHFCHYFHPNRVGRQIVRFWESLSSPVPEPLAISS</sequence>
<dbReference type="Proteomes" id="UP000176944">
    <property type="component" value="Chromosome"/>
</dbReference>
<dbReference type="GO" id="GO:0046464">
    <property type="term" value="P:acylglycerol catabolic process"/>
    <property type="evidence" value="ECO:0007669"/>
    <property type="project" value="TreeGrafter"/>
</dbReference>
<dbReference type="InterPro" id="IPR050266">
    <property type="entry name" value="AB_hydrolase_sf"/>
</dbReference>
<dbReference type="SUPFAM" id="SSF53474">
    <property type="entry name" value="alpha/beta-Hydrolases"/>
    <property type="match status" value="1"/>
</dbReference>
<name>A0A1D9FZ81_MOOP1</name>
<dbReference type="GO" id="GO:0016020">
    <property type="term" value="C:membrane"/>
    <property type="evidence" value="ECO:0007669"/>
    <property type="project" value="TreeGrafter"/>
</dbReference>
<dbReference type="EMBL" id="CP017708">
    <property type="protein sequence ID" value="AOY80688.1"/>
    <property type="molecule type" value="Genomic_DNA"/>
</dbReference>
<dbReference type="AlphaFoldDB" id="A0A1D9FZ81"/>
<dbReference type="PANTHER" id="PTHR43798:SF33">
    <property type="entry name" value="HYDROLASE, PUTATIVE (AFU_ORTHOLOGUE AFUA_2G14860)-RELATED"/>
    <property type="match status" value="1"/>
</dbReference>
<proteinExistence type="predicted"/>
<feature type="domain" description="AB hydrolase-1" evidence="1">
    <location>
        <begin position="61"/>
        <end position="117"/>
    </location>
</feature>